<evidence type="ECO:0000259" key="2">
    <source>
        <dbReference type="Pfam" id="PF19251"/>
    </source>
</evidence>
<name>A0A6C0DNT3_9ZZZZ</name>
<dbReference type="AlphaFoldDB" id="A0A6C0DNT3"/>
<organism evidence="3">
    <name type="scientific">viral metagenome</name>
    <dbReference type="NCBI Taxonomy" id="1070528"/>
    <lineage>
        <taxon>unclassified sequences</taxon>
        <taxon>metagenomes</taxon>
        <taxon>organismal metagenomes</taxon>
    </lineage>
</organism>
<proteinExistence type="predicted"/>
<protein>
    <recommendedName>
        <fullName evidence="2">DUF5899 domain-containing protein</fullName>
    </recommendedName>
</protein>
<accession>A0A6C0DNT3</accession>
<dbReference type="Pfam" id="PF19251">
    <property type="entry name" value="DUF5899"/>
    <property type="match status" value="1"/>
</dbReference>
<sequence>MIEVALLLGLGAVGYLLAVEQPKKTEEQPPSSEGAIENYRNLPTGTMDDGMEPNMTNKGHNNEVPFFGAHLKQSMYSGATNGILDSHTGAGKEYFQKSEVKSFFDAKPATGNPYGNQNESDFYQSRMVTGQHMNNTFPIDQVHVGPGANDGYTNIPKGGFQQDQYREYALPRTTDEVRIVTKPKLSYEPPVIPGSSVVTQPGIQADVNKNRPDRFAIYGMDRVNTAVGAQTAARFYPEQIMKSQARETTEKQYYGPGGNLGGVVASYIRAFTEPYQEFMKLTTEGRPGPAAAQTGTGQALGGDMYSAQTKKDETVLSDATRFNSGMVSINATGEQLGSYTYNAPLKQDVYTERNEPSILSAFNQNPYSQKLSSI</sequence>
<reference evidence="3" key="1">
    <citation type="journal article" date="2020" name="Nature">
        <title>Giant virus diversity and host interactions through global metagenomics.</title>
        <authorList>
            <person name="Schulz F."/>
            <person name="Roux S."/>
            <person name="Paez-Espino D."/>
            <person name="Jungbluth S."/>
            <person name="Walsh D.A."/>
            <person name="Denef V.J."/>
            <person name="McMahon K.D."/>
            <person name="Konstantinidis K.T."/>
            <person name="Eloe-Fadrosh E.A."/>
            <person name="Kyrpides N.C."/>
            <person name="Woyke T."/>
        </authorList>
    </citation>
    <scope>NUCLEOTIDE SEQUENCE</scope>
    <source>
        <strain evidence="3">GVMAG-M-3300023174-47</strain>
    </source>
</reference>
<evidence type="ECO:0000313" key="3">
    <source>
        <dbReference type="EMBL" id="QHT18588.1"/>
    </source>
</evidence>
<feature type="domain" description="DUF5899" evidence="2">
    <location>
        <begin position="125"/>
        <end position="252"/>
    </location>
</feature>
<evidence type="ECO:0000256" key="1">
    <source>
        <dbReference type="SAM" id="MobiDB-lite"/>
    </source>
</evidence>
<dbReference type="EMBL" id="MN739658">
    <property type="protein sequence ID" value="QHT18588.1"/>
    <property type="molecule type" value="Genomic_DNA"/>
</dbReference>
<feature type="region of interest" description="Disordered" evidence="1">
    <location>
        <begin position="22"/>
        <end position="42"/>
    </location>
</feature>
<dbReference type="InterPro" id="IPR045418">
    <property type="entry name" value="P2_DUF5899"/>
</dbReference>